<dbReference type="EMBL" id="BJLA01000002">
    <property type="protein sequence ID" value="GEA30015.1"/>
    <property type="molecule type" value="Genomic_DNA"/>
</dbReference>
<comment type="caution">
    <text evidence="1">The sequence shown here is derived from an EMBL/GenBank/DDBJ whole genome shotgun (WGS) entry which is preliminary data.</text>
</comment>
<name>A0AAV3VWV3_9CLOT</name>
<keyword evidence="2" id="KW-1185">Reference proteome</keyword>
<dbReference type="RefSeq" id="WP_023973382.1">
    <property type="nucleotide sequence ID" value="NZ_BJLA01000002.1"/>
</dbReference>
<proteinExistence type="predicted"/>
<reference evidence="1 2" key="1">
    <citation type="submission" date="2019-06" db="EMBL/GenBank/DDBJ databases">
        <title>Draft genome sequence of Clostridium diolis DSM 15410.</title>
        <authorList>
            <person name="Kobayashi H."/>
            <person name="Tanizawa Y."/>
            <person name="Tohno M."/>
        </authorList>
    </citation>
    <scope>NUCLEOTIDE SEQUENCE [LARGE SCALE GENOMIC DNA]</scope>
    <source>
        <strain evidence="1 2">DSM 15410</strain>
    </source>
</reference>
<sequence length="56" mass="6367">MIIGILIISIALILVILINRALRHNSKDCEFNLEINIKGFKIKFKTNEKNAPSSQE</sequence>
<protein>
    <submittedName>
        <fullName evidence="1">Uncharacterized protein</fullName>
    </submittedName>
</protein>
<dbReference type="AlphaFoldDB" id="A0AAV3VWV3"/>
<evidence type="ECO:0000313" key="2">
    <source>
        <dbReference type="Proteomes" id="UP000325212"/>
    </source>
</evidence>
<accession>A0AAV3VWV3</accession>
<organism evidence="1 2">
    <name type="scientific">Clostridium diolis</name>
    <dbReference type="NCBI Taxonomy" id="223919"/>
    <lineage>
        <taxon>Bacteria</taxon>
        <taxon>Bacillati</taxon>
        <taxon>Bacillota</taxon>
        <taxon>Clostridia</taxon>
        <taxon>Eubacteriales</taxon>
        <taxon>Clostridiaceae</taxon>
        <taxon>Clostridium</taxon>
    </lineage>
</organism>
<dbReference type="Proteomes" id="UP000325212">
    <property type="component" value="Unassembled WGS sequence"/>
</dbReference>
<evidence type="ECO:0000313" key="1">
    <source>
        <dbReference type="EMBL" id="GEA30015.1"/>
    </source>
</evidence>
<gene>
    <name evidence="1" type="ORF">CDIOL_09380</name>
</gene>